<evidence type="ECO:0000313" key="3">
    <source>
        <dbReference type="WBParaSite" id="Csp11.Scaffold628.g7263.t2"/>
    </source>
</evidence>
<dbReference type="InterPro" id="IPR028150">
    <property type="entry name" value="Lustrin_cystein"/>
</dbReference>
<protein>
    <submittedName>
        <fullName evidence="3">BPTI/Kunitz inhibitor domain-containing protein</fullName>
    </submittedName>
</protein>
<proteinExistence type="predicted"/>
<evidence type="ECO:0000313" key="2">
    <source>
        <dbReference type="Proteomes" id="UP000095282"/>
    </source>
</evidence>
<dbReference type="PANTHER" id="PTHR46339">
    <property type="entry name" value="PROTEIN CBG15282-RELATED"/>
    <property type="match status" value="1"/>
</dbReference>
<dbReference type="Pfam" id="PF01683">
    <property type="entry name" value="EB"/>
    <property type="match status" value="1"/>
</dbReference>
<dbReference type="WBParaSite" id="Csp11.Scaffold628.g7263.t2">
    <property type="protein sequence ID" value="Csp11.Scaffold628.g7263.t2"/>
    <property type="gene ID" value="Csp11.Scaffold628.g7263"/>
</dbReference>
<dbReference type="AlphaFoldDB" id="A0A1I7TM30"/>
<dbReference type="InterPro" id="IPR006149">
    <property type="entry name" value="EB_dom"/>
</dbReference>
<dbReference type="Proteomes" id="UP000095282">
    <property type="component" value="Unplaced"/>
</dbReference>
<keyword evidence="2" id="KW-1185">Reference proteome</keyword>
<dbReference type="Pfam" id="PF00014">
    <property type="entry name" value="Kunitz_BPTI"/>
    <property type="match status" value="1"/>
</dbReference>
<accession>A0A1I7TM30</accession>
<name>A0A1I7TM30_9PELO</name>
<dbReference type="PANTHER" id="PTHR46339:SF8">
    <property type="entry name" value="BPTI_KUNITZ INHIBITOR DOMAIN-CONTAINING PROTEIN"/>
    <property type="match status" value="1"/>
</dbReference>
<feature type="domain" description="BPTI/Kunitz inhibitor" evidence="1">
    <location>
        <begin position="409"/>
        <end position="467"/>
    </location>
</feature>
<dbReference type="InterPro" id="IPR002223">
    <property type="entry name" value="Kunitz_BPTI"/>
</dbReference>
<dbReference type="GO" id="GO:0004867">
    <property type="term" value="F:serine-type endopeptidase inhibitor activity"/>
    <property type="evidence" value="ECO:0007669"/>
    <property type="project" value="InterPro"/>
</dbReference>
<dbReference type="Pfam" id="PF14625">
    <property type="entry name" value="Lustrin_cystein"/>
    <property type="match status" value="4"/>
</dbReference>
<dbReference type="SMART" id="SM00289">
    <property type="entry name" value="WR1"/>
    <property type="match status" value="8"/>
</dbReference>
<dbReference type="InterPro" id="IPR036880">
    <property type="entry name" value="Kunitz_BPTI_sf"/>
</dbReference>
<evidence type="ECO:0000259" key="1">
    <source>
        <dbReference type="PROSITE" id="PS50279"/>
    </source>
</evidence>
<dbReference type="InterPro" id="IPR006150">
    <property type="entry name" value="Cys_repeat_1"/>
</dbReference>
<dbReference type="InterPro" id="IPR053014">
    <property type="entry name" value="Cuticle_assoc_divergent"/>
</dbReference>
<dbReference type="Gene3D" id="4.10.410.10">
    <property type="entry name" value="Pancreatic trypsin inhibitor Kunitz domain"/>
    <property type="match status" value="1"/>
</dbReference>
<dbReference type="SUPFAM" id="SSF57362">
    <property type="entry name" value="BPTI-like"/>
    <property type="match status" value="1"/>
</dbReference>
<dbReference type="PROSITE" id="PS50279">
    <property type="entry name" value="BPTI_KUNITZ_2"/>
    <property type="match status" value="1"/>
</dbReference>
<organism evidence="2 3">
    <name type="scientific">Caenorhabditis tropicalis</name>
    <dbReference type="NCBI Taxonomy" id="1561998"/>
    <lineage>
        <taxon>Eukaryota</taxon>
        <taxon>Metazoa</taxon>
        <taxon>Ecdysozoa</taxon>
        <taxon>Nematoda</taxon>
        <taxon>Chromadorea</taxon>
        <taxon>Rhabditida</taxon>
        <taxon>Rhabditina</taxon>
        <taxon>Rhabditomorpha</taxon>
        <taxon>Rhabditoidea</taxon>
        <taxon>Rhabditidae</taxon>
        <taxon>Peloderinae</taxon>
        <taxon>Caenorhabditis</taxon>
    </lineage>
</organism>
<dbReference type="STRING" id="1561998.A0A1I7TM30"/>
<sequence length="674" mass="75986">MKVSLVELLQKDSISMPTRKLVFNSLILDVLETRTAFRIELPVISFVRVLVTCSSSEVVYQPSNLDEPFDCSLKTCPRHFSCVKNVWDETKNVCCGSPNFGVCSSTQHPMIMFSSQQPMSCTPNTQNSCPLGFQCTYSSIRMLYFCCRGIERIDKCLQGSRPEIWQSTAEPRACSRDSQCHSTTSCFTPIPFSSGLCCARIDEICPATFIYDEEKSSDGQCSPLEKNTCGRDGQSVCLFSDLKNRFVCCRREARQIQALAKCPPGSIMELTKTYCDPESPCPKTHFCMKKSSDRKGICCRHPSLKRVMPMKTRRIGASSRKQTSRNRCPKGEKILKVEGEVKECRIDDDCPEFYKCISQGQSSVCCGLDITEICPTRVYPAIRVQKCSMCAVGYECHKNYCCPQKEVACAQPIPELNNEEESEDSIVRFYYDSETNTCHSFNYRKGDAQSSTAQNHFSDHSSCIEMCVHSPINEEDLECPHPYINPLDHPQMCITSLKSCSDSETCLKTTTGKNYVCCQHPPSFQMLMNNLCGATVDVPVEYVDRVQFLDTVFVVNGEYQKVCSFHSQMYFLQKKRHFILIQFLMKLSSLSARLLIRPLSEGQIKKPICRSDAESTMGSCLPKLFPGETECEIDGQCVSPSTCLDKRCTCPKGTVQFRRMCGGDNPLINRNLFI</sequence>
<dbReference type="SMART" id="SM00131">
    <property type="entry name" value="KU"/>
    <property type="match status" value="1"/>
</dbReference>
<reference evidence="3" key="1">
    <citation type="submission" date="2016-11" db="UniProtKB">
        <authorList>
            <consortium name="WormBaseParasite"/>
        </authorList>
    </citation>
    <scope>IDENTIFICATION</scope>
</reference>